<dbReference type="InParanoid" id="A0A1X2HA11"/>
<proteinExistence type="inferred from homology"/>
<comment type="similarity">
    <text evidence="2">Belongs to the complex I LYR family.</text>
</comment>
<dbReference type="InterPro" id="IPR008011">
    <property type="entry name" value="Complex1_LYR_dom"/>
</dbReference>
<evidence type="ECO:0000256" key="4">
    <source>
        <dbReference type="ARBA" id="ARBA00023128"/>
    </source>
</evidence>
<feature type="domain" description="Complex 1 LYR protein" evidence="7">
    <location>
        <begin position="38"/>
        <end position="92"/>
    </location>
</feature>
<evidence type="ECO:0000256" key="2">
    <source>
        <dbReference type="ARBA" id="ARBA00009508"/>
    </source>
</evidence>
<accession>A0A1X2HA11</accession>
<protein>
    <recommendedName>
        <fullName evidence="5">LYR motif-containing protein 2</fullName>
    </recommendedName>
</protein>
<keyword evidence="3" id="KW-0809">Transit peptide</keyword>
<dbReference type="EMBL" id="MCGN01000006">
    <property type="protein sequence ID" value="ORY95489.1"/>
    <property type="molecule type" value="Genomic_DNA"/>
</dbReference>
<dbReference type="STRING" id="13706.A0A1X2HA11"/>
<evidence type="ECO:0000256" key="5">
    <source>
        <dbReference type="ARBA" id="ARBA00026235"/>
    </source>
</evidence>
<evidence type="ECO:0000256" key="6">
    <source>
        <dbReference type="ARBA" id="ARBA00044735"/>
    </source>
</evidence>
<evidence type="ECO:0000256" key="1">
    <source>
        <dbReference type="ARBA" id="ARBA00004173"/>
    </source>
</evidence>
<evidence type="ECO:0000259" key="7">
    <source>
        <dbReference type="Pfam" id="PF05347"/>
    </source>
</evidence>
<dbReference type="Proteomes" id="UP000242180">
    <property type="component" value="Unassembled WGS sequence"/>
</dbReference>
<organism evidence="8 9">
    <name type="scientific">Syncephalastrum racemosum</name>
    <name type="common">Filamentous fungus</name>
    <dbReference type="NCBI Taxonomy" id="13706"/>
    <lineage>
        <taxon>Eukaryota</taxon>
        <taxon>Fungi</taxon>
        <taxon>Fungi incertae sedis</taxon>
        <taxon>Mucoromycota</taxon>
        <taxon>Mucoromycotina</taxon>
        <taxon>Mucoromycetes</taxon>
        <taxon>Mucorales</taxon>
        <taxon>Syncephalastraceae</taxon>
        <taxon>Syncephalastrum</taxon>
    </lineage>
</organism>
<gene>
    <name evidence="8" type="ORF">BCR43DRAFT_525214</name>
</gene>
<dbReference type="PANTHER" id="PTHR13675">
    <property type="entry name" value="LYR MOTIF-CONTAINING PROTEIN 2"/>
    <property type="match status" value="1"/>
</dbReference>
<keyword evidence="9" id="KW-1185">Reference proteome</keyword>
<comment type="caution">
    <text evidence="8">The sequence shown here is derived from an EMBL/GenBank/DDBJ whole genome shotgun (WGS) entry which is preliminary data.</text>
</comment>
<evidence type="ECO:0000313" key="8">
    <source>
        <dbReference type="EMBL" id="ORY95489.1"/>
    </source>
</evidence>
<reference evidence="8 9" key="1">
    <citation type="submission" date="2016-07" db="EMBL/GenBank/DDBJ databases">
        <title>Pervasive Adenine N6-methylation of Active Genes in Fungi.</title>
        <authorList>
            <consortium name="DOE Joint Genome Institute"/>
            <person name="Mondo S.J."/>
            <person name="Dannebaum R.O."/>
            <person name="Kuo R.C."/>
            <person name="Labutti K."/>
            <person name="Haridas S."/>
            <person name="Kuo A."/>
            <person name="Salamov A."/>
            <person name="Ahrendt S.R."/>
            <person name="Lipzen A."/>
            <person name="Sullivan W."/>
            <person name="Andreopoulos W.B."/>
            <person name="Clum A."/>
            <person name="Lindquist E."/>
            <person name="Daum C."/>
            <person name="Ramamoorthy G.K."/>
            <person name="Gryganskyi A."/>
            <person name="Culley D."/>
            <person name="Magnuson J.K."/>
            <person name="James T.Y."/>
            <person name="O'Malley M.A."/>
            <person name="Stajich J.E."/>
            <person name="Spatafora J.W."/>
            <person name="Visel A."/>
            <person name="Grigoriev I.V."/>
        </authorList>
    </citation>
    <scope>NUCLEOTIDE SEQUENCE [LARGE SCALE GENOMIC DNA]</scope>
    <source>
        <strain evidence="8 9">NRRL 2496</strain>
    </source>
</reference>
<dbReference type="GO" id="GO:0005739">
    <property type="term" value="C:mitochondrion"/>
    <property type="evidence" value="ECO:0007669"/>
    <property type="project" value="UniProtKB-SubCell"/>
</dbReference>
<dbReference type="PANTHER" id="PTHR13675:SF0">
    <property type="entry name" value="LYR MOTIF-CONTAINING PROTEIN 2"/>
    <property type="match status" value="1"/>
</dbReference>
<dbReference type="CDD" id="cd20262">
    <property type="entry name" value="Complex1_LYR_LYRM2"/>
    <property type="match status" value="1"/>
</dbReference>
<comment type="function">
    <text evidence="6">Involved in efficient integration of the N-module into mitochondrial respiratory chain complex I.</text>
</comment>
<dbReference type="OMA" id="YMRDWAR"/>
<evidence type="ECO:0000313" key="9">
    <source>
        <dbReference type="Proteomes" id="UP000242180"/>
    </source>
</evidence>
<keyword evidence="4" id="KW-0496">Mitochondrion</keyword>
<sequence length="105" mass="12333">MRSSLIQLAKVSQKAPPPLPKFFKDQDLTLRHFLIKGEVLSLYRQILRCTKALEKSQAKDIRDFARQDFERFRHERDYDKIRALLSSGKQQMHNLQTALNLAHAK</sequence>
<comment type="subcellular location">
    <subcellularLocation>
        <location evidence="1">Mitochondrion</location>
    </subcellularLocation>
</comment>
<dbReference type="Pfam" id="PF05347">
    <property type="entry name" value="Complex1_LYR"/>
    <property type="match status" value="1"/>
</dbReference>
<dbReference type="InterPro" id="IPR045293">
    <property type="entry name" value="Complex1_LYR_LYRM2"/>
</dbReference>
<evidence type="ECO:0000256" key="3">
    <source>
        <dbReference type="ARBA" id="ARBA00022946"/>
    </source>
</evidence>
<dbReference type="AlphaFoldDB" id="A0A1X2HA11"/>
<dbReference type="OrthoDB" id="74240at2759"/>
<name>A0A1X2HA11_SYNRA</name>